<name>J9DQN8_WUCBA</name>
<dbReference type="Proteomes" id="UP000004810">
    <property type="component" value="Unassembled WGS sequence"/>
</dbReference>
<dbReference type="AlphaFoldDB" id="J9DQN8"/>
<proteinExistence type="predicted"/>
<dbReference type="EMBL" id="ADBV01017311">
    <property type="protein sequence ID" value="EJW71953.1"/>
    <property type="molecule type" value="Genomic_DNA"/>
</dbReference>
<feature type="coiled-coil region" evidence="1">
    <location>
        <begin position="154"/>
        <end position="181"/>
    </location>
</feature>
<feature type="coiled-coil region" evidence="1">
    <location>
        <begin position="68"/>
        <end position="95"/>
    </location>
</feature>
<keyword evidence="1" id="KW-0175">Coiled coil</keyword>
<accession>J9DQN8</accession>
<evidence type="ECO:0000313" key="3">
    <source>
        <dbReference type="Proteomes" id="UP000004810"/>
    </source>
</evidence>
<evidence type="ECO:0000313" key="2">
    <source>
        <dbReference type="EMBL" id="EJW71953.1"/>
    </source>
</evidence>
<reference evidence="3" key="1">
    <citation type="submission" date="2012-08" db="EMBL/GenBank/DDBJ databases">
        <title>The Genome Sequence of Wuchereria bancrofti.</title>
        <authorList>
            <person name="Nutman T.B."/>
            <person name="Fink D.L."/>
            <person name="Russ C."/>
            <person name="Young S."/>
            <person name="Zeng Q."/>
            <person name="Koehrsen M."/>
            <person name="Alvarado L."/>
            <person name="Berlin A."/>
            <person name="Chapman S.B."/>
            <person name="Chen Z."/>
            <person name="Freedman E."/>
            <person name="Gellesch M."/>
            <person name="Goldberg J."/>
            <person name="Griggs A."/>
            <person name="Gujja S."/>
            <person name="Heilman E.R."/>
            <person name="Heiman D."/>
            <person name="Hepburn T."/>
            <person name="Howarth C."/>
            <person name="Jen D."/>
            <person name="Larson L."/>
            <person name="Lewis B."/>
            <person name="Mehta T."/>
            <person name="Park D."/>
            <person name="Pearson M."/>
            <person name="Roberts A."/>
            <person name="Saif S."/>
            <person name="Shea T."/>
            <person name="Shenoy N."/>
            <person name="Sisk P."/>
            <person name="Stolte C."/>
            <person name="Sykes S."/>
            <person name="Walk T."/>
            <person name="White J."/>
            <person name="Yandava C."/>
            <person name="Haas B."/>
            <person name="Henn M.R."/>
            <person name="Nusbaum C."/>
            <person name="Birren B."/>
        </authorList>
    </citation>
    <scope>NUCLEOTIDE SEQUENCE [LARGE SCALE GENOMIC DNA]</scope>
    <source>
        <strain evidence="3">NA</strain>
    </source>
</reference>
<organism evidence="2 3">
    <name type="scientific">Wuchereria bancrofti</name>
    <dbReference type="NCBI Taxonomy" id="6293"/>
    <lineage>
        <taxon>Eukaryota</taxon>
        <taxon>Metazoa</taxon>
        <taxon>Ecdysozoa</taxon>
        <taxon>Nematoda</taxon>
        <taxon>Chromadorea</taxon>
        <taxon>Rhabditida</taxon>
        <taxon>Spirurina</taxon>
        <taxon>Spiruromorpha</taxon>
        <taxon>Filarioidea</taxon>
        <taxon>Onchocercidae</taxon>
        <taxon>Wuchereria</taxon>
    </lineage>
</organism>
<protein>
    <submittedName>
        <fullName evidence="2">Uncharacterized protein</fullName>
    </submittedName>
</protein>
<evidence type="ECO:0000256" key="1">
    <source>
        <dbReference type="SAM" id="Coils"/>
    </source>
</evidence>
<gene>
    <name evidence="2" type="ORF">WUBG_17135</name>
</gene>
<feature type="non-terminal residue" evidence="2">
    <location>
        <position position="274"/>
    </location>
</feature>
<comment type="caution">
    <text evidence="2">The sequence shown here is derived from an EMBL/GenBank/DDBJ whole genome shotgun (WGS) entry which is preliminary data.</text>
</comment>
<sequence length="274" mass="31120">MKTEDNEEVLQIERAIYDISERIEHQQSLTEAQAEASEELLKTILENIIKNIGQNSITKTIAAYKRPVVLLREKLTDLEETLKREELEFNESSMKRSIPEVQSTLSKSFSVEDECVKSIEECSIEREIRGASLCTLQEIGSINKQEIRKMTPLTSNIKEQLQSLECMLGEVEEEAEDEEGMKELTDATAAAETETIFPVYTDAKQHEVHNILMQINNEISIIKRCCQRNISKTSIDAAVGLLHKVRNNVSSMIDLISVYRKRLGKKSSTEKGLN</sequence>